<dbReference type="EMBL" id="CAKXZT010000152">
    <property type="protein sequence ID" value="CAH2407137.1"/>
    <property type="molecule type" value="Genomic_DNA"/>
</dbReference>
<feature type="chain" id="PRO_5046138227" description="DUF3604 domain-containing protein" evidence="1">
    <location>
        <begin position="41"/>
        <end position="664"/>
    </location>
</feature>
<feature type="signal peptide" evidence="1">
    <location>
        <begin position="1"/>
        <end position="40"/>
    </location>
</feature>
<reference evidence="2 3" key="1">
    <citation type="submission" date="2022-03" db="EMBL/GenBank/DDBJ databases">
        <authorList>
            <person name="Brunel B."/>
        </authorList>
    </citation>
    <scope>NUCLEOTIDE SEQUENCE [LARGE SCALE GENOMIC DNA]</scope>
    <source>
        <strain evidence="2">STM5069sample</strain>
    </source>
</reference>
<dbReference type="Gene3D" id="3.20.20.140">
    <property type="entry name" value="Metal-dependent hydrolases"/>
    <property type="match status" value="1"/>
</dbReference>
<name>A0ABN8KA47_9HYPH</name>
<dbReference type="Pfam" id="PF12228">
    <property type="entry name" value="DUF3604"/>
    <property type="match status" value="1"/>
</dbReference>
<keyword evidence="3" id="KW-1185">Reference proteome</keyword>
<evidence type="ECO:0000313" key="3">
    <source>
        <dbReference type="Proteomes" id="UP001153050"/>
    </source>
</evidence>
<evidence type="ECO:0000313" key="2">
    <source>
        <dbReference type="EMBL" id="CAH2407137.1"/>
    </source>
</evidence>
<protein>
    <recommendedName>
        <fullName evidence="4">DUF3604 domain-containing protein</fullName>
    </recommendedName>
</protein>
<organism evidence="2 3">
    <name type="scientific">Mesorhizobium escarrei</name>
    <dbReference type="NCBI Taxonomy" id="666018"/>
    <lineage>
        <taxon>Bacteria</taxon>
        <taxon>Pseudomonadati</taxon>
        <taxon>Pseudomonadota</taxon>
        <taxon>Alphaproteobacteria</taxon>
        <taxon>Hyphomicrobiales</taxon>
        <taxon>Phyllobacteriaceae</taxon>
        <taxon>Mesorhizobium</taxon>
    </lineage>
</organism>
<evidence type="ECO:0000256" key="1">
    <source>
        <dbReference type="SAM" id="SignalP"/>
    </source>
</evidence>
<sequence>MGYLLPSRLAASTIWTRRFRRNLFCSVAMTTALAVSPAAAQQTNTDAGTLDSSTVAPGKAPGYSPYAGRNFPSRVFWGDTHLHTSASLDAGAFGTRLGFEDAYRFARGEELTASGGEQVKLSRPLDFLVISDHSDNMGFFPALFAGKPEMLADPTGRRWYDLVQKGGQDGVTAALEIIDSFSRGKFPKALEFLPGSEGFQSTWDQIIAAAEKYNEPGRFSAFIGYEWTSQVPPGNNLHRVVIYRDGGDKAAQTLPFTTYPPLGSTTPEDLWKHLQAYEDKTGGRILAIAHNGNLSNGWMFPTETNPATGQPLSADYAEKRAHWEPLYEATQIKGDGEAHPYLSPTDELAGYELWDKGNLNLSEVKKPEMLVSEYARSALQTGLQLEAKLGTNPYKFGMIGSTDSHTSLATGEDDNFFGKHTGSEPSPDRAHHEFMRNGDVFLMGWQQVASGYAGVWATENTREAIWDAMRRKEVYATTGPRMLVRFFGGWDFTDADAQSRSPAFAGYAKGVPMGGDLSAAPTGKSPTFLVAALKDPLGGNLDRIQIVKGWIDVAGARQEKVYDIVWSDNRAPGADGKLPAVGNTVDVATATWTNTIGASELIKTWTDPEFDPALRAVYYARVLEIPTPRWTAYDAVRFGVKMSADVPMFGQERAYTSPIWYTPG</sequence>
<evidence type="ECO:0008006" key="4">
    <source>
        <dbReference type="Google" id="ProtNLM"/>
    </source>
</evidence>
<proteinExistence type="predicted"/>
<comment type="caution">
    <text evidence="2">The sequence shown here is derived from an EMBL/GenBank/DDBJ whole genome shotgun (WGS) entry which is preliminary data.</text>
</comment>
<keyword evidence="1" id="KW-0732">Signal</keyword>
<dbReference type="InterPro" id="IPR022028">
    <property type="entry name" value="DUF3604"/>
</dbReference>
<accession>A0ABN8KA47</accession>
<gene>
    <name evidence="2" type="ORF">MES5069_550155</name>
</gene>
<dbReference type="Proteomes" id="UP001153050">
    <property type="component" value="Unassembled WGS sequence"/>
</dbReference>